<dbReference type="Pfam" id="PF01740">
    <property type="entry name" value="STAS"/>
    <property type="match status" value="1"/>
</dbReference>
<evidence type="ECO:0000313" key="2">
    <source>
        <dbReference type="EMBL" id="GAS96362.1"/>
    </source>
</evidence>
<dbReference type="Proteomes" id="UP000069443">
    <property type="component" value="Unassembled WGS sequence"/>
</dbReference>
<reference evidence="3" key="2">
    <citation type="submission" date="2016-02" db="EMBL/GenBank/DDBJ databases">
        <title>Draft genome sequence of five rapidly growing Mycobacterium species.</title>
        <authorList>
            <person name="Katahira K."/>
            <person name="Gotou Y."/>
            <person name="Iida K."/>
            <person name="Ogura Y."/>
            <person name="Hayashi T."/>
        </authorList>
    </citation>
    <scope>NUCLEOTIDE SEQUENCE [LARGE SCALE GENOMIC DNA]</scope>
    <source>
        <strain evidence="3">JCM15298</strain>
    </source>
</reference>
<protein>
    <submittedName>
        <fullName evidence="2">Anti-sigma factor antagonist</fullName>
    </submittedName>
</protein>
<reference evidence="3" key="1">
    <citation type="journal article" date="2016" name="Genome Announc.">
        <title>Draft Genome Sequences of Five Rapidly Growing Mycobacterium Species, M. thermoresistibile, M. fortuitum subsp. acetamidolyticum, M. canariasense, M. brisbanense, and M. novocastrense.</title>
        <authorList>
            <person name="Katahira K."/>
            <person name="Ogura Y."/>
            <person name="Gotoh Y."/>
            <person name="Hayashi T."/>
        </authorList>
    </citation>
    <scope>NUCLEOTIDE SEQUENCE [LARGE SCALE GENOMIC DNA]</scope>
    <source>
        <strain evidence="3">JCM15298</strain>
    </source>
</reference>
<name>A0A117IAH1_MYCCR</name>
<dbReference type="InterPro" id="IPR002645">
    <property type="entry name" value="STAS_dom"/>
</dbReference>
<dbReference type="PROSITE" id="PS50801">
    <property type="entry name" value="STAS"/>
    <property type="match status" value="1"/>
</dbReference>
<evidence type="ECO:0000313" key="3">
    <source>
        <dbReference type="Proteomes" id="UP000069443"/>
    </source>
</evidence>
<accession>A0A117IAH1</accession>
<dbReference type="AlphaFoldDB" id="A0A117IAH1"/>
<gene>
    <name evidence="2" type="ORF">RMCC_3328</name>
</gene>
<feature type="domain" description="STAS" evidence="1">
    <location>
        <begin position="48"/>
        <end position="125"/>
    </location>
</feature>
<proteinExistence type="predicted"/>
<evidence type="ECO:0000259" key="1">
    <source>
        <dbReference type="PROSITE" id="PS50801"/>
    </source>
</evidence>
<sequence>MDNFGITFTDVRDTEGRPNMTIAFRYGNPAVECDGAQLRAQCRHLATVATLTGVIDDANFDRLTHRVRQLVLTEKPFVLDLSGVTGLSARGVSLLYGLDDECDLAGVEWALVASPQVLDILRLLDDAFPITASVPEALHHFAEGTLARRRLLPLLHKTA</sequence>
<comment type="caution">
    <text evidence="2">The sequence shown here is derived from an EMBL/GenBank/DDBJ whole genome shotgun (WGS) entry which is preliminary data.</text>
</comment>
<dbReference type="EMBL" id="BCSY01000049">
    <property type="protein sequence ID" value="GAS96362.1"/>
    <property type="molecule type" value="Genomic_DNA"/>
</dbReference>
<dbReference type="SUPFAM" id="SSF52091">
    <property type="entry name" value="SpoIIaa-like"/>
    <property type="match status" value="1"/>
</dbReference>
<dbReference type="Gene3D" id="3.30.750.24">
    <property type="entry name" value="STAS domain"/>
    <property type="match status" value="1"/>
</dbReference>
<keyword evidence="3" id="KW-1185">Reference proteome</keyword>
<dbReference type="InterPro" id="IPR036513">
    <property type="entry name" value="STAS_dom_sf"/>
</dbReference>
<dbReference type="STRING" id="228230.RMCC_3328"/>
<organism evidence="2 3">
    <name type="scientific">Mycolicibacterium canariasense</name>
    <name type="common">Mycobacterium canariasense</name>
    <dbReference type="NCBI Taxonomy" id="228230"/>
    <lineage>
        <taxon>Bacteria</taxon>
        <taxon>Bacillati</taxon>
        <taxon>Actinomycetota</taxon>
        <taxon>Actinomycetes</taxon>
        <taxon>Mycobacteriales</taxon>
        <taxon>Mycobacteriaceae</taxon>
        <taxon>Mycolicibacterium</taxon>
    </lineage>
</organism>
<dbReference type="CDD" id="cd07043">
    <property type="entry name" value="STAS_anti-anti-sigma_factors"/>
    <property type="match status" value="1"/>
</dbReference>